<reference evidence="3" key="1">
    <citation type="journal article" date="2014" name="Genome Announc.">
        <title>Draft genome sequence of the plant-pathogenic soil fungus Rhizoctonia solani anastomosis group 3 strain Rhs1AP.</title>
        <authorList>
            <person name="Cubeta M.A."/>
            <person name="Thomas E."/>
            <person name="Dean R.A."/>
            <person name="Jabaji S."/>
            <person name="Neate S.M."/>
            <person name="Tavantzis S."/>
            <person name="Toda T."/>
            <person name="Vilgalys R."/>
            <person name="Bharathan N."/>
            <person name="Fedorova-Abrams N."/>
            <person name="Pakala S.B."/>
            <person name="Pakala S.M."/>
            <person name="Zafar N."/>
            <person name="Joardar V."/>
            <person name="Losada L."/>
            <person name="Nierman W.C."/>
        </authorList>
    </citation>
    <scope>NUCLEOTIDE SEQUENCE [LARGE SCALE GENOMIC DNA]</scope>
    <source>
        <strain evidence="3">AG-3</strain>
    </source>
</reference>
<protein>
    <submittedName>
        <fullName evidence="2">Uncharacterized protein</fullName>
    </submittedName>
</protein>
<feature type="compositionally biased region" description="Polar residues" evidence="1">
    <location>
        <begin position="21"/>
        <end position="32"/>
    </location>
</feature>
<dbReference type="EMBL" id="JATN01000322">
    <property type="protein sequence ID" value="EUC56491.1"/>
    <property type="molecule type" value="Genomic_DNA"/>
</dbReference>
<accession>X8J5H7</accession>
<sequence>MVEVHTSFHGMGAQSAAAPMNFTSQYSENLHTSADKSPRPEHQSKTVHFDTQNGHNSGHPTRRWQKGPVEQRSLHPTVSPGLPHPSLPVDATSPQTPPVTLSPSLSVNAPTFIPGRLRRANPVRISTPSGYKVTFEGGVRNVWNSFPSNRQSVKVRMNNVQQKGEKLSREAK</sequence>
<feature type="region of interest" description="Disordered" evidence="1">
    <location>
        <begin position="19"/>
        <end position="103"/>
    </location>
</feature>
<dbReference type="AlphaFoldDB" id="X8J5H7"/>
<evidence type="ECO:0000256" key="1">
    <source>
        <dbReference type="SAM" id="MobiDB-lite"/>
    </source>
</evidence>
<feature type="compositionally biased region" description="Polar residues" evidence="1">
    <location>
        <begin position="92"/>
        <end position="103"/>
    </location>
</feature>
<feature type="compositionally biased region" description="Polar residues" evidence="1">
    <location>
        <begin position="49"/>
        <end position="59"/>
    </location>
</feature>
<evidence type="ECO:0000313" key="3">
    <source>
        <dbReference type="Proteomes" id="UP000030108"/>
    </source>
</evidence>
<comment type="caution">
    <text evidence="2">The sequence shown here is derived from an EMBL/GenBank/DDBJ whole genome shotgun (WGS) entry which is preliminary data.</text>
</comment>
<organism evidence="2 3">
    <name type="scientific">Rhizoctonia solani AG-3 Rhs1AP</name>
    <dbReference type="NCBI Taxonomy" id="1086054"/>
    <lineage>
        <taxon>Eukaryota</taxon>
        <taxon>Fungi</taxon>
        <taxon>Dikarya</taxon>
        <taxon>Basidiomycota</taxon>
        <taxon>Agaricomycotina</taxon>
        <taxon>Agaricomycetes</taxon>
        <taxon>Cantharellales</taxon>
        <taxon>Ceratobasidiaceae</taxon>
        <taxon>Rhizoctonia</taxon>
    </lineage>
</organism>
<dbReference type="Proteomes" id="UP000030108">
    <property type="component" value="Unassembled WGS sequence"/>
</dbReference>
<name>X8J5H7_9AGAM</name>
<evidence type="ECO:0000313" key="2">
    <source>
        <dbReference type="EMBL" id="EUC56491.1"/>
    </source>
</evidence>
<gene>
    <name evidence="2" type="ORF">RSOL_180580</name>
</gene>
<proteinExistence type="predicted"/>
<feature type="compositionally biased region" description="Basic and acidic residues" evidence="1">
    <location>
        <begin position="33"/>
        <end position="48"/>
    </location>
</feature>